<organism evidence="2 3">
    <name type="scientific">Gonium pectorale</name>
    <name type="common">Green alga</name>
    <dbReference type="NCBI Taxonomy" id="33097"/>
    <lineage>
        <taxon>Eukaryota</taxon>
        <taxon>Viridiplantae</taxon>
        <taxon>Chlorophyta</taxon>
        <taxon>core chlorophytes</taxon>
        <taxon>Chlorophyceae</taxon>
        <taxon>CS clade</taxon>
        <taxon>Chlamydomonadales</taxon>
        <taxon>Volvocaceae</taxon>
        <taxon>Gonium</taxon>
    </lineage>
</organism>
<comment type="caution">
    <text evidence="2">The sequence shown here is derived from an EMBL/GenBank/DDBJ whole genome shotgun (WGS) entry which is preliminary data.</text>
</comment>
<proteinExistence type="predicted"/>
<evidence type="ECO:0000256" key="1">
    <source>
        <dbReference type="SAM" id="Coils"/>
    </source>
</evidence>
<protein>
    <submittedName>
        <fullName evidence="2">Uncharacterized protein</fullName>
    </submittedName>
</protein>
<dbReference type="EMBL" id="LSYV01000009">
    <property type="protein sequence ID" value="KXZ52885.1"/>
    <property type="molecule type" value="Genomic_DNA"/>
</dbReference>
<dbReference type="Proteomes" id="UP000075714">
    <property type="component" value="Unassembled WGS sequence"/>
</dbReference>
<keyword evidence="1" id="KW-0175">Coiled coil</keyword>
<reference evidence="3" key="1">
    <citation type="journal article" date="2016" name="Nat. Commun.">
        <title>The Gonium pectorale genome demonstrates co-option of cell cycle regulation during the evolution of multicellularity.</title>
        <authorList>
            <person name="Hanschen E.R."/>
            <person name="Marriage T.N."/>
            <person name="Ferris P.J."/>
            <person name="Hamaji T."/>
            <person name="Toyoda A."/>
            <person name="Fujiyama A."/>
            <person name="Neme R."/>
            <person name="Noguchi H."/>
            <person name="Minakuchi Y."/>
            <person name="Suzuki M."/>
            <person name="Kawai-Toyooka H."/>
            <person name="Smith D.R."/>
            <person name="Sparks H."/>
            <person name="Anderson J."/>
            <person name="Bakaric R."/>
            <person name="Luria V."/>
            <person name="Karger A."/>
            <person name="Kirschner M.W."/>
            <person name="Durand P.M."/>
            <person name="Michod R.E."/>
            <person name="Nozaki H."/>
            <person name="Olson B.J."/>
        </authorList>
    </citation>
    <scope>NUCLEOTIDE SEQUENCE [LARGE SCALE GENOMIC DNA]</scope>
    <source>
        <strain evidence="3">NIES-2863</strain>
    </source>
</reference>
<sequence>MSDAVVLYLDLSTESRIQVELEGTTHINGNQTLKAISKALKQVGCWSGRSSDLKGKVRARGNSEDGSSSIEDLSTTVREFYSQGGSFVVNVKDLTGNLSACVQSLSGQVSDLRTELDNVKSRLDVVESEASEFRKVVFRYVIDEVHKKIQAKFGNKPEQQLWYDYLCEQFSKDQAWFKDRKLGFEELGLLSKGPNTHFEAGNNAAHRPEPATFSRIVGEGGESWRRLWAIVCS</sequence>
<name>A0A150GSQ5_GONPE</name>
<dbReference type="AlphaFoldDB" id="A0A150GSQ5"/>
<accession>A0A150GSQ5</accession>
<keyword evidence="3" id="KW-1185">Reference proteome</keyword>
<dbReference type="OrthoDB" id="555196at2759"/>
<feature type="coiled-coil region" evidence="1">
    <location>
        <begin position="102"/>
        <end position="129"/>
    </location>
</feature>
<evidence type="ECO:0000313" key="3">
    <source>
        <dbReference type="Proteomes" id="UP000075714"/>
    </source>
</evidence>
<gene>
    <name evidence="2" type="ORF">GPECTOR_8g265</name>
</gene>
<evidence type="ECO:0000313" key="2">
    <source>
        <dbReference type="EMBL" id="KXZ52885.1"/>
    </source>
</evidence>